<organism evidence="3 4">
    <name type="scientific">Azomonas agilis</name>
    <dbReference type="NCBI Taxonomy" id="116849"/>
    <lineage>
        <taxon>Bacteria</taxon>
        <taxon>Pseudomonadati</taxon>
        <taxon>Pseudomonadota</taxon>
        <taxon>Gammaproteobacteria</taxon>
        <taxon>Pseudomonadales</taxon>
        <taxon>Pseudomonadaceae</taxon>
        <taxon>Azomonas</taxon>
    </lineage>
</organism>
<feature type="chain" id="PRO_5021792474" evidence="1">
    <location>
        <begin position="23"/>
        <end position="406"/>
    </location>
</feature>
<dbReference type="SUPFAM" id="SSF53474">
    <property type="entry name" value="alpha/beta-Hydrolases"/>
    <property type="match status" value="1"/>
</dbReference>
<dbReference type="Pfam" id="PF12146">
    <property type="entry name" value="Hydrolase_4"/>
    <property type="match status" value="1"/>
</dbReference>
<feature type="signal peptide" evidence="1">
    <location>
        <begin position="1"/>
        <end position="22"/>
    </location>
</feature>
<sequence length="406" mass="45976">MVFLPSQARTLLALLLVLTSLACTSTQTSITPLGQSSFEDYRRQTLHWMEQRRAFQTPDPKAELAWNAPREWRPTSPATRGVLLVHGLGDSPWSFYDLGAQLVQQGFLVRSLLLPGHGTQPADMLYVRLEDWQRLIAEQVAILEREVPEVFLGGFSTGANLTFEYAATHSEIAGLLLFSPAFQANTSYDWLAPFISWVKPWLRSPEDKRSQNAVRYMNMPTNGFAQFYRSSQLVRAWLDDAQYTKPVLMVVAEHDSVLNTHYLLESFQARFTHPDSRLIWYGQVPKSADSDPRILVQPDALPTRHISQFSHMSPLFSPDNPLYGEQGSLRICWNGQDAQATHACELGAPVWFSDWGYREIGKIHARLTYNPYFSWQTQVMFEVMGLGSTQQKGAQNSPPCCIANDS</sequence>
<evidence type="ECO:0000256" key="1">
    <source>
        <dbReference type="SAM" id="SignalP"/>
    </source>
</evidence>
<keyword evidence="1" id="KW-0732">Signal</keyword>
<name>A0A562IY15_9GAMM</name>
<feature type="domain" description="Serine aminopeptidase S33" evidence="2">
    <location>
        <begin position="81"/>
        <end position="281"/>
    </location>
</feature>
<reference evidence="3 4" key="1">
    <citation type="submission" date="2019-07" db="EMBL/GenBank/DDBJ databases">
        <title>Genomic Encyclopedia of Type Strains, Phase I: the one thousand microbial genomes (KMG-I) project.</title>
        <authorList>
            <person name="Kyrpides N."/>
        </authorList>
    </citation>
    <scope>NUCLEOTIDE SEQUENCE [LARGE SCALE GENOMIC DNA]</scope>
    <source>
        <strain evidence="3 4">DSM 375</strain>
    </source>
</reference>
<dbReference type="InterPro" id="IPR022742">
    <property type="entry name" value="Hydrolase_4"/>
</dbReference>
<evidence type="ECO:0000313" key="4">
    <source>
        <dbReference type="Proteomes" id="UP000319627"/>
    </source>
</evidence>
<dbReference type="EMBL" id="VLKG01000004">
    <property type="protein sequence ID" value="TWH75951.1"/>
    <property type="molecule type" value="Genomic_DNA"/>
</dbReference>
<accession>A0A562IY15</accession>
<evidence type="ECO:0000259" key="2">
    <source>
        <dbReference type="Pfam" id="PF12146"/>
    </source>
</evidence>
<keyword evidence="4" id="KW-1185">Reference proteome</keyword>
<dbReference type="Gene3D" id="3.40.50.1820">
    <property type="entry name" value="alpha/beta hydrolase"/>
    <property type="match status" value="1"/>
</dbReference>
<dbReference type="RefSeq" id="WP_144571178.1">
    <property type="nucleotide sequence ID" value="NZ_VLKG01000004.1"/>
</dbReference>
<protein>
    <submittedName>
        <fullName evidence="3">Esterase/lipase</fullName>
    </submittedName>
</protein>
<evidence type="ECO:0000313" key="3">
    <source>
        <dbReference type="EMBL" id="TWH75951.1"/>
    </source>
</evidence>
<dbReference type="OrthoDB" id="8476759at2"/>
<proteinExistence type="predicted"/>
<dbReference type="Proteomes" id="UP000319627">
    <property type="component" value="Unassembled WGS sequence"/>
</dbReference>
<dbReference type="InterPro" id="IPR029058">
    <property type="entry name" value="AB_hydrolase_fold"/>
</dbReference>
<comment type="caution">
    <text evidence="3">The sequence shown here is derived from an EMBL/GenBank/DDBJ whole genome shotgun (WGS) entry which is preliminary data.</text>
</comment>
<dbReference type="AlphaFoldDB" id="A0A562IY15"/>
<gene>
    <name evidence="3" type="ORF">LX59_01461</name>
</gene>